<keyword evidence="2" id="KW-1185">Reference proteome</keyword>
<dbReference type="EMBL" id="JABSTQ010010853">
    <property type="protein sequence ID" value="KAG0417369.1"/>
    <property type="molecule type" value="Genomic_DNA"/>
</dbReference>
<reference evidence="1 2" key="1">
    <citation type="journal article" date="2020" name="Cell">
        <title>Large-Scale Comparative Analyses of Tick Genomes Elucidate Their Genetic Diversity and Vector Capacities.</title>
        <authorList>
            <consortium name="Tick Genome and Microbiome Consortium (TIGMIC)"/>
            <person name="Jia N."/>
            <person name="Wang J."/>
            <person name="Shi W."/>
            <person name="Du L."/>
            <person name="Sun Y."/>
            <person name="Zhan W."/>
            <person name="Jiang J.F."/>
            <person name="Wang Q."/>
            <person name="Zhang B."/>
            <person name="Ji P."/>
            <person name="Bell-Sakyi L."/>
            <person name="Cui X.M."/>
            <person name="Yuan T.T."/>
            <person name="Jiang B.G."/>
            <person name="Yang W.F."/>
            <person name="Lam T.T."/>
            <person name="Chang Q.C."/>
            <person name="Ding S.J."/>
            <person name="Wang X.J."/>
            <person name="Zhu J.G."/>
            <person name="Ruan X.D."/>
            <person name="Zhao L."/>
            <person name="Wei J.T."/>
            <person name="Ye R.Z."/>
            <person name="Que T.C."/>
            <person name="Du C.H."/>
            <person name="Zhou Y.H."/>
            <person name="Cheng J.X."/>
            <person name="Dai P.F."/>
            <person name="Guo W.B."/>
            <person name="Han X.H."/>
            <person name="Huang E.J."/>
            <person name="Li L.F."/>
            <person name="Wei W."/>
            <person name="Gao Y.C."/>
            <person name="Liu J.Z."/>
            <person name="Shao H.Z."/>
            <person name="Wang X."/>
            <person name="Wang C.C."/>
            <person name="Yang T.C."/>
            <person name="Huo Q.B."/>
            <person name="Li W."/>
            <person name="Chen H.Y."/>
            <person name="Chen S.E."/>
            <person name="Zhou L.G."/>
            <person name="Ni X.B."/>
            <person name="Tian J.H."/>
            <person name="Sheng Y."/>
            <person name="Liu T."/>
            <person name="Pan Y.S."/>
            <person name="Xia L.Y."/>
            <person name="Li J."/>
            <person name="Zhao F."/>
            <person name="Cao W.C."/>
        </authorList>
    </citation>
    <scope>NUCLEOTIDE SEQUENCE [LARGE SCALE GENOMIC DNA]</scope>
    <source>
        <strain evidence="1">Iper-2018</strain>
    </source>
</reference>
<gene>
    <name evidence="1" type="ORF">HPB47_005663</name>
</gene>
<sequence length="257" mass="29197">MRADDENGRDLKREILEELQLAPVEFRDLFYRLRRDEKESWGQFASRLGDFFGFYLKSSEVVSLDALRQLLVADQLKRTMHRDTRAYTELSEKGKWLPPAEVAKLAVSYERTQRETRDKQGTTFPNREPQGAKPKPQGLASGSQAVHRKRNFFGYHFGVANLLLSSLLVVLSKAPFFLWSLVNPICLLRCPRFLTVRSLAFCLSLFILGHSCVFFDEDAIPSPRQPPSGKILGVMAAALQLPLPLPLEQCLLVFGRA</sequence>
<name>A0AC60PCC6_IXOPE</name>
<evidence type="ECO:0000313" key="2">
    <source>
        <dbReference type="Proteomes" id="UP000805193"/>
    </source>
</evidence>
<comment type="caution">
    <text evidence="1">The sequence shown here is derived from an EMBL/GenBank/DDBJ whole genome shotgun (WGS) entry which is preliminary data.</text>
</comment>
<organism evidence="1 2">
    <name type="scientific">Ixodes persulcatus</name>
    <name type="common">Taiga tick</name>
    <dbReference type="NCBI Taxonomy" id="34615"/>
    <lineage>
        <taxon>Eukaryota</taxon>
        <taxon>Metazoa</taxon>
        <taxon>Ecdysozoa</taxon>
        <taxon>Arthropoda</taxon>
        <taxon>Chelicerata</taxon>
        <taxon>Arachnida</taxon>
        <taxon>Acari</taxon>
        <taxon>Parasitiformes</taxon>
        <taxon>Ixodida</taxon>
        <taxon>Ixodoidea</taxon>
        <taxon>Ixodidae</taxon>
        <taxon>Ixodinae</taxon>
        <taxon>Ixodes</taxon>
    </lineage>
</organism>
<dbReference type="Proteomes" id="UP000805193">
    <property type="component" value="Unassembled WGS sequence"/>
</dbReference>
<proteinExistence type="predicted"/>
<evidence type="ECO:0000313" key="1">
    <source>
        <dbReference type="EMBL" id="KAG0417369.1"/>
    </source>
</evidence>
<accession>A0AC60PCC6</accession>
<protein>
    <submittedName>
        <fullName evidence="1">Uncharacterized protein</fullName>
    </submittedName>
</protein>